<name>A0ABQ9TE34_SAGOE</name>
<evidence type="ECO:0000313" key="3">
    <source>
        <dbReference type="Proteomes" id="UP001266305"/>
    </source>
</evidence>
<evidence type="ECO:0000256" key="1">
    <source>
        <dbReference type="SAM" id="Coils"/>
    </source>
</evidence>
<dbReference type="Gene3D" id="1.20.58.60">
    <property type="match status" value="1"/>
</dbReference>
<dbReference type="EMBL" id="JASSZA010000023">
    <property type="protein sequence ID" value="KAK2082984.1"/>
    <property type="molecule type" value="Genomic_DNA"/>
</dbReference>
<dbReference type="PANTHER" id="PTHR12268">
    <property type="entry name" value="E3 UBIQUITIN-PROTEIN LIGASE KCMF1"/>
    <property type="match status" value="1"/>
</dbReference>
<dbReference type="InterPro" id="IPR050774">
    <property type="entry name" value="KCMF1/Dystrophin"/>
</dbReference>
<keyword evidence="1" id="KW-0175">Coiled coil</keyword>
<evidence type="ECO:0000313" key="2">
    <source>
        <dbReference type="EMBL" id="KAK2082984.1"/>
    </source>
</evidence>
<organism evidence="2 3">
    <name type="scientific">Saguinus oedipus</name>
    <name type="common">Cotton-top tamarin</name>
    <name type="synonym">Oedipomidas oedipus</name>
    <dbReference type="NCBI Taxonomy" id="9490"/>
    <lineage>
        <taxon>Eukaryota</taxon>
        <taxon>Metazoa</taxon>
        <taxon>Chordata</taxon>
        <taxon>Craniata</taxon>
        <taxon>Vertebrata</taxon>
        <taxon>Euteleostomi</taxon>
        <taxon>Mammalia</taxon>
        <taxon>Eutheria</taxon>
        <taxon>Euarchontoglires</taxon>
        <taxon>Primates</taxon>
        <taxon>Haplorrhini</taxon>
        <taxon>Platyrrhini</taxon>
        <taxon>Cebidae</taxon>
        <taxon>Callitrichinae</taxon>
        <taxon>Saguinus</taxon>
    </lineage>
</organism>
<sequence length="507" mass="58720">MALLSIERIQNQWDEVQEHLQNRRQQLNEMLKDSTQWLEAKEEAEQVLGQARAKLESWKEGPYTIDAIQKKITETKLLCQRDSELLRGQGFSFYDENTFKIGPNLAMDSLEKLFLDRFKLSFPVSREIFTGSDYRNEKIAASVEHNYYLDGSLHHRMAKELFSFMFIRNKHLFYFDTGISFMQLAKDLHQWQINVDVANDLALKLLRDYSADDTRKVHMITENINASWGSIQKRRDSVESILITSLHTVQLCLLASANVKTTQCQLPSYTLLITRTILSVTSPTLPPPYVTGSKMENNFLRYMVAAGRKVNDAPVLNFASLLTPFYLHISLNGISRLMLAFASRELLGPVSFHTLTETQSSTAKYNVLPSNFMANIKFDIITTNLPFLTLWMKSKHENYFLWKQRREAALEETHRLLQQFPLDLEEFLAWLTEAETTANVLQDATHKERLLEDSNRVKELMKQWQLIYFAALVYRVSDSGNLWLLNLSFLLYHPPLTPLSPPKCMLS</sequence>
<reference evidence="2 3" key="1">
    <citation type="submission" date="2023-05" db="EMBL/GenBank/DDBJ databases">
        <title>B98-5 Cell Line De Novo Hybrid Assembly: An Optical Mapping Approach.</title>
        <authorList>
            <person name="Kananen K."/>
            <person name="Auerbach J.A."/>
            <person name="Kautto E."/>
            <person name="Blachly J.S."/>
        </authorList>
    </citation>
    <scope>NUCLEOTIDE SEQUENCE [LARGE SCALE GENOMIC DNA]</scope>
    <source>
        <strain evidence="2">B95-8</strain>
        <tissue evidence="2">Cell line</tissue>
    </source>
</reference>
<proteinExistence type="predicted"/>
<gene>
    <name evidence="2" type="ORF">P7K49_038220</name>
</gene>
<protein>
    <submittedName>
        <fullName evidence="2">Uncharacterized protein</fullName>
    </submittedName>
</protein>
<dbReference type="Proteomes" id="UP001266305">
    <property type="component" value="Unassembled WGS sequence"/>
</dbReference>
<dbReference type="PANTHER" id="PTHR12268:SF25">
    <property type="entry name" value="DYSTROPHIN"/>
    <property type="match status" value="1"/>
</dbReference>
<feature type="coiled-coil region" evidence="1">
    <location>
        <begin position="6"/>
        <end position="61"/>
    </location>
</feature>
<dbReference type="SUPFAM" id="SSF46966">
    <property type="entry name" value="Spectrin repeat"/>
    <property type="match status" value="1"/>
</dbReference>
<accession>A0ABQ9TE34</accession>
<comment type="caution">
    <text evidence="2">The sequence shown here is derived from an EMBL/GenBank/DDBJ whole genome shotgun (WGS) entry which is preliminary data.</text>
</comment>
<keyword evidence="3" id="KW-1185">Reference proteome</keyword>